<feature type="compositionally biased region" description="Polar residues" evidence="1">
    <location>
        <begin position="63"/>
        <end position="78"/>
    </location>
</feature>
<comment type="caution">
    <text evidence="2">The sequence shown here is derived from an EMBL/GenBank/DDBJ whole genome shotgun (WGS) entry which is preliminary data.</text>
</comment>
<evidence type="ECO:0000313" key="3">
    <source>
        <dbReference type="Proteomes" id="UP000759537"/>
    </source>
</evidence>
<feature type="compositionally biased region" description="Low complexity" evidence="1">
    <location>
        <begin position="340"/>
        <end position="359"/>
    </location>
</feature>
<proteinExistence type="predicted"/>
<keyword evidence="3" id="KW-1185">Reference proteome</keyword>
<evidence type="ECO:0000313" key="2">
    <source>
        <dbReference type="EMBL" id="KAF8482647.1"/>
    </source>
</evidence>
<feature type="compositionally biased region" description="Polar residues" evidence="1">
    <location>
        <begin position="86"/>
        <end position="98"/>
    </location>
</feature>
<name>A0A9P5TAS8_9AGAM</name>
<sequence length="488" mass="53749">MSAPGYSLETARRPPPPLRLQVAAKRTSNITSAAASSEYQTLLYDLPSATPLSPSPLKGEVISPTSPSFLGHSMNRNPASGRASPLPSQRTRSATPSRGQVDVEAFAERCRKWYFEQDEEAGRQMTQMLTTLPPGQHAPFSRLQASIRSAYHASVNARRAAEFKAHLSTTLPGGSLTPLSRADPAGSAAQKERYEAFEQFVRSWCTVGMPGTKPFFEGLWALMRLQAVPEHLGGAGGHHIHWEIDDAVFKEAGGKDFMLEAVDVLKGVLGFDESPSARTSTSTLSSIRPLSAPVHARSQSQPLGSKPPIPTRRTMAAQDSHLAKRPRAPSDPFLDTPAFSRSYSPSPRSSSIPLSTSLSDTIEDSSSPSTPPQELEDIFNPRPAVTYGSQDIDEEYMRTWTSPDLTNPEFLQLLKVFPTFITRRATPRFPDNAPDSRRTDLEAGQEPLAAAEIRIGTGRLWVSEQLRTRGWEGSWWTKLKDWWHQVFC</sequence>
<reference evidence="2" key="1">
    <citation type="submission" date="2019-10" db="EMBL/GenBank/DDBJ databases">
        <authorList>
            <consortium name="DOE Joint Genome Institute"/>
            <person name="Kuo A."/>
            <person name="Miyauchi S."/>
            <person name="Kiss E."/>
            <person name="Drula E."/>
            <person name="Kohler A."/>
            <person name="Sanchez-Garcia M."/>
            <person name="Andreopoulos B."/>
            <person name="Barry K.W."/>
            <person name="Bonito G."/>
            <person name="Buee M."/>
            <person name="Carver A."/>
            <person name="Chen C."/>
            <person name="Cichocki N."/>
            <person name="Clum A."/>
            <person name="Culley D."/>
            <person name="Crous P.W."/>
            <person name="Fauchery L."/>
            <person name="Girlanda M."/>
            <person name="Hayes R."/>
            <person name="Keri Z."/>
            <person name="LaButti K."/>
            <person name="Lipzen A."/>
            <person name="Lombard V."/>
            <person name="Magnuson J."/>
            <person name="Maillard F."/>
            <person name="Morin E."/>
            <person name="Murat C."/>
            <person name="Nolan M."/>
            <person name="Ohm R."/>
            <person name="Pangilinan J."/>
            <person name="Pereira M."/>
            <person name="Perotto S."/>
            <person name="Peter M."/>
            <person name="Riley R."/>
            <person name="Sitrit Y."/>
            <person name="Stielow B."/>
            <person name="Szollosi G."/>
            <person name="Zifcakova L."/>
            <person name="Stursova M."/>
            <person name="Spatafora J.W."/>
            <person name="Tedersoo L."/>
            <person name="Vaario L.-M."/>
            <person name="Yamada A."/>
            <person name="Yan M."/>
            <person name="Wang P."/>
            <person name="Xu J."/>
            <person name="Bruns T."/>
            <person name="Baldrian P."/>
            <person name="Vilgalys R."/>
            <person name="Henrissat B."/>
            <person name="Grigoriev I.V."/>
            <person name="Hibbett D."/>
            <person name="Nagy L.G."/>
            <person name="Martin F.M."/>
        </authorList>
    </citation>
    <scope>NUCLEOTIDE SEQUENCE</scope>
    <source>
        <strain evidence="2">Prilba</strain>
    </source>
</reference>
<evidence type="ECO:0000256" key="1">
    <source>
        <dbReference type="SAM" id="MobiDB-lite"/>
    </source>
</evidence>
<dbReference type="OrthoDB" id="2568455at2759"/>
<protein>
    <submittedName>
        <fullName evidence="2">Uncharacterized protein</fullName>
    </submittedName>
</protein>
<feature type="region of interest" description="Disordered" evidence="1">
    <location>
        <begin position="274"/>
        <end position="386"/>
    </location>
</feature>
<feature type="compositionally biased region" description="Polar residues" evidence="1">
    <location>
        <begin position="276"/>
        <end position="288"/>
    </location>
</feature>
<reference evidence="2" key="2">
    <citation type="journal article" date="2020" name="Nat. Commun.">
        <title>Large-scale genome sequencing of mycorrhizal fungi provides insights into the early evolution of symbiotic traits.</title>
        <authorList>
            <person name="Miyauchi S."/>
            <person name="Kiss E."/>
            <person name="Kuo A."/>
            <person name="Drula E."/>
            <person name="Kohler A."/>
            <person name="Sanchez-Garcia M."/>
            <person name="Morin E."/>
            <person name="Andreopoulos B."/>
            <person name="Barry K.W."/>
            <person name="Bonito G."/>
            <person name="Buee M."/>
            <person name="Carver A."/>
            <person name="Chen C."/>
            <person name="Cichocki N."/>
            <person name="Clum A."/>
            <person name="Culley D."/>
            <person name="Crous P.W."/>
            <person name="Fauchery L."/>
            <person name="Girlanda M."/>
            <person name="Hayes R.D."/>
            <person name="Keri Z."/>
            <person name="LaButti K."/>
            <person name="Lipzen A."/>
            <person name="Lombard V."/>
            <person name="Magnuson J."/>
            <person name="Maillard F."/>
            <person name="Murat C."/>
            <person name="Nolan M."/>
            <person name="Ohm R.A."/>
            <person name="Pangilinan J."/>
            <person name="Pereira M.F."/>
            <person name="Perotto S."/>
            <person name="Peter M."/>
            <person name="Pfister S."/>
            <person name="Riley R."/>
            <person name="Sitrit Y."/>
            <person name="Stielow J.B."/>
            <person name="Szollosi G."/>
            <person name="Zifcakova L."/>
            <person name="Stursova M."/>
            <person name="Spatafora J.W."/>
            <person name="Tedersoo L."/>
            <person name="Vaario L.M."/>
            <person name="Yamada A."/>
            <person name="Yan M."/>
            <person name="Wang P."/>
            <person name="Xu J."/>
            <person name="Bruns T."/>
            <person name="Baldrian P."/>
            <person name="Vilgalys R."/>
            <person name="Dunand C."/>
            <person name="Henrissat B."/>
            <person name="Grigoriev I.V."/>
            <person name="Hibbett D."/>
            <person name="Nagy L.G."/>
            <person name="Martin F.M."/>
        </authorList>
    </citation>
    <scope>NUCLEOTIDE SEQUENCE</scope>
    <source>
        <strain evidence="2">Prilba</strain>
    </source>
</reference>
<dbReference type="EMBL" id="WHVB01000005">
    <property type="protein sequence ID" value="KAF8482647.1"/>
    <property type="molecule type" value="Genomic_DNA"/>
</dbReference>
<dbReference type="Proteomes" id="UP000759537">
    <property type="component" value="Unassembled WGS sequence"/>
</dbReference>
<dbReference type="AlphaFoldDB" id="A0A9P5TAS8"/>
<accession>A0A9P5TAS8</accession>
<organism evidence="2 3">
    <name type="scientific">Russula ochroleuca</name>
    <dbReference type="NCBI Taxonomy" id="152965"/>
    <lineage>
        <taxon>Eukaryota</taxon>
        <taxon>Fungi</taxon>
        <taxon>Dikarya</taxon>
        <taxon>Basidiomycota</taxon>
        <taxon>Agaricomycotina</taxon>
        <taxon>Agaricomycetes</taxon>
        <taxon>Russulales</taxon>
        <taxon>Russulaceae</taxon>
        <taxon>Russula</taxon>
    </lineage>
</organism>
<feature type="compositionally biased region" description="Low complexity" evidence="1">
    <location>
        <begin position="46"/>
        <end position="57"/>
    </location>
</feature>
<gene>
    <name evidence="2" type="ORF">DFH94DRAFT_728654</name>
</gene>
<feature type="region of interest" description="Disordered" evidence="1">
    <location>
        <begin position="46"/>
        <end position="101"/>
    </location>
</feature>